<gene>
    <name evidence="1" type="ORF">HQ81_0263</name>
</gene>
<proteinExistence type="predicted"/>
<evidence type="ECO:0000313" key="1">
    <source>
        <dbReference type="EMBL" id="AIM51784.1"/>
    </source>
</evidence>
<dbReference type="EMBL" id="KM209309">
    <property type="protein sequence ID" value="AIM51784.1"/>
    <property type="molecule type" value="Genomic_DNA"/>
</dbReference>
<reference evidence="1" key="1">
    <citation type="journal article" date="2015" name="PLoS ONE">
        <title>Genomic, proteomic and morphological characterization of two novel broad host lytic bacteriophages PhiPD10.3 and PhiPD23.1 infecting pectinolytic Pectobacterium spp. and Dickeya spp.</title>
        <authorList>
            <person name="Czajkowski R."/>
            <person name="Ozymko Z."/>
            <person name="de Jager V."/>
            <person name="Siwinska J."/>
            <person name="Smolarska A."/>
            <person name="Ossowicki A."/>
            <person name="Narajczyk M."/>
            <person name="Lojkowska E."/>
        </authorList>
    </citation>
    <scope>NUCLEOTIDE SEQUENCE</scope>
</reference>
<feature type="non-terminal residue" evidence="1">
    <location>
        <position position="1"/>
    </location>
</feature>
<accession>A0A140XBC9</accession>
<sequence>DYPVYLQAQTEFAIVLLANTQDYNAYIAEMGKKNLLTNEFIAKQPYTGVFFTSSNGTTWTPNQTADMKFRVYRCNFGAGDNIVTFDAKVGPKTRPLGLNAVNCVNGSSTVTVYAPGHGLTAGETVTLSGL</sequence>
<protein>
    <submittedName>
        <fullName evidence="1">Uncharacterized protein</fullName>
    </submittedName>
</protein>
<dbReference type="InterPro" id="IPR023366">
    <property type="entry name" value="ATP_synth_asu-like_sf"/>
</dbReference>
<name>A0A140XBC9_9CAUD</name>
<organism evidence="1">
    <name type="scientific">Dickeya phage phiDP23.1</name>
    <dbReference type="NCBI Taxonomy" id="1542133"/>
    <lineage>
        <taxon>Viruses</taxon>
        <taxon>Duplodnaviria</taxon>
        <taxon>Heunggongvirae</taxon>
        <taxon>Uroviricota</taxon>
        <taxon>Caudoviricetes</taxon>
        <taxon>Pantevenvirales</taxon>
        <taxon>Ackermannviridae</taxon>
        <taxon>Aglimvirinae</taxon>
    </lineage>
</organism>
<feature type="non-terminal residue" evidence="1">
    <location>
        <position position="130"/>
    </location>
</feature>
<dbReference type="Gene3D" id="2.40.30.20">
    <property type="match status" value="1"/>
</dbReference>